<dbReference type="EMBL" id="QQRQ01000007">
    <property type="protein sequence ID" value="RFT06778.1"/>
    <property type="molecule type" value="Genomic_DNA"/>
</dbReference>
<dbReference type="Proteomes" id="UP000260649">
    <property type="component" value="Unassembled WGS sequence"/>
</dbReference>
<gene>
    <name evidence="1" type="ORF">DV520_06160</name>
</gene>
<protein>
    <submittedName>
        <fullName evidence="1">Uncharacterized protein</fullName>
    </submittedName>
</protein>
<dbReference type="InterPro" id="IPR017016">
    <property type="entry name" value="UCP033595"/>
</dbReference>
<dbReference type="GeneID" id="97995319"/>
<dbReference type="AlphaFoldDB" id="A0A3E2B421"/>
<dbReference type="Pfam" id="PF20124">
    <property type="entry name" value="DUF6514"/>
    <property type="match status" value="1"/>
</dbReference>
<dbReference type="OrthoDB" id="1734531at2"/>
<comment type="caution">
    <text evidence="1">The sequence shown here is derived from an EMBL/GenBank/DDBJ whole genome shotgun (WGS) entry which is preliminary data.</text>
</comment>
<accession>A0A3E2B421</accession>
<organism evidence="1 2">
    <name type="scientific">Evtepia gabavorous</name>
    <dbReference type="NCBI Taxonomy" id="2211183"/>
    <lineage>
        <taxon>Bacteria</taxon>
        <taxon>Bacillati</taxon>
        <taxon>Bacillota</taxon>
        <taxon>Clostridia</taxon>
        <taxon>Eubacteriales</taxon>
        <taxon>Evtepia</taxon>
    </lineage>
</organism>
<proteinExistence type="predicted"/>
<keyword evidence="2" id="KW-1185">Reference proteome</keyword>
<sequence length="89" mass="10028">MRELFIGQVDLSNQIGRPATCAYWILIRTIPPPVCCESYGIRILMIQTGEREEVLDITVRPDRIESLAQILVGGGVTPCTLREVVEDWL</sequence>
<dbReference type="RefSeq" id="WP_021919682.1">
    <property type="nucleotide sequence ID" value="NZ_CAKXKJ010000002.1"/>
</dbReference>
<evidence type="ECO:0000313" key="1">
    <source>
        <dbReference type="EMBL" id="RFT06778.1"/>
    </source>
</evidence>
<evidence type="ECO:0000313" key="2">
    <source>
        <dbReference type="Proteomes" id="UP000260649"/>
    </source>
</evidence>
<name>A0A3E2B421_9FIRM</name>
<reference evidence="1 2" key="1">
    <citation type="submission" date="2018-07" db="EMBL/GenBank/DDBJ databases">
        <title>GABA Modulating Bacteria of the Human Gut Microbiota.</title>
        <authorList>
            <person name="Strandwitz P."/>
            <person name="Kim K.H."/>
            <person name="Terekhova D."/>
            <person name="Liu J.K."/>
            <person name="Sharma A."/>
            <person name="Levering J."/>
            <person name="Mcdonald D."/>
            <person name="Dietrich D."/>
            <person name="Ramadhar T.R."/>
            <person name="Lekbua A."/>
            <person name="Mroue N."/>
            <person name="Liston C."/>
            <person name="Stewart E.J."/>
            <person name="Dubin M.J."/>
            <person name="Zengler K."/>
            <person name="Knight R."/>
            <person name="Gilbert J.A."/>
            <person name="Clardy J."/>
            <person name="Lewis K."/>
        </authorList>
    </citation>
    <scope>NUCLEOTIDE SEQUENCE [LARGE SCALE GENOMIC DNA]</scope>
    <source>
        <strain evidence="1 2">KLE1738</strain>
    </source>
</reference>